<sequence length="1221" mass="132725">MISDYFRPVHQLQRRVCGAHAHAQSILTSTSELSAVEARLEASVAWRGASSSGASAARTRSRYSRARASCRRWRRGWRRAWRGAAPAPAARLRRARAVDTHEHERVVGGGGEAGGERGVARRQLQRRVCGAHVQSILTSTSELSAVEARLEASVAWRGASSSGASAARTCSRYSRARASCRRWRRGWRRAWRGAAPAPAARLRRARAVDTHRARASCRRWRRGWRRAWRGAAPAPAARLRRARAVDTHEHERVVGGGGEAGGERGVARRQLQRRVCGAHVQSILTSTSELSAVEARLEASVAWRGASSSGASAARTCSRYSRARASCRRWRRGWRRAWRGAAPAPAARLRRARAVDTHEHERVVGGGGEAGGERGVARRQLQRRVCGAHVQSILTSTSELSAVEARLEASVAWRGASSSGASAARTCSRYSRARASCRRWRRGWRRAWRGAAPAPAARLRRARAVDTHEHERVVGGGGEAGGERGVARRQLQRRVCGAHVQSILTSTSELSAVEARLEASVAWRGASSGGASAARTCSRYSRARASCRRWRRGWRRAWRGAAPAPAARLRRARAVDTHEHERVVGGGGEAGGERGVARRQLRRRVCGAHVQSILTSTSELSAVEARLEASVAWRGASSSGASAARTCSRYSRARASCRRWRRGWRRAWRGAAPAPAARLRRARAVDTHEHERVVGGGGEAGGERGVARRQLQRRVCGAHVQSILTSTSELSAVEARLEASVAWRGASSSGASAARTCSRYSRARASCRRWRRGWRRAWRGAAPAPAARLRRARAVDTHEHERVVGGGGEAGGERGVARRQLQRRVCGAHVQSILTSTSELSAVEARLEASVAWRGASSSGASAARTCSRYSRARASCRRWRRGWRRAWRGAAPAPAARLRRARAVDTHEHERVVGGGGEAGGERGVARRQLQRRVCGAHVQSILTSTSELSAVEARLEASVAWRGASSSGASAARTCSRYSRARASCRRWRRGWRRAWRGAAPAPAARLRRARAVDTHEHERVVGGGGEAGGERGVARRQLQRRVCGAHVQSILTSTSELSAVEARLEASVAWRGASSSGASAARTCSRYSRARASCRRWRRGWRRAWRGAAPAPAARLRRARAVDTHEHERVVGGGGEAGGERGVARRQLQRRVCGAHVQSILTSTSELSAVEARLEASVAWRGASSSGASAARTRSHTQRTRCPVPSCMLDTVYTAPIH</sequence>
<gene>
    <name evidence="2" type="ORF">EEDITHA_LOCUS17427</name>
</gene>
<feature type="compositionally biased region" description="Basic and acidic residues" evidence="1">
    <location>
        <begin position="1013"/>
        <end position="1023"/>
    </location>
</feature>
<keyword evidence="3" id="KW-1185">Reference proteome</keyword>
<feature type="compositionally biased region" description="Basic and acidic residues" evidence="1">
    <location>
        <begin position="463"/>
        <end position="473"/>
    </location>
</feature>
<comment type="caution">
    <text evidence="2">The sequence shown here is derived from an EMBL/GenBank/DDBJ whole genome shotgun (WGS) entry which is preliminary data.</text>
</comment>
<feature type="region of interest" description="Disordered" evidence="1">
    <location>
        <begin position="352"/>
        <end position="375"/>
    </location>
</feature>
<feature type="compositionally biased region" description="Basic and acidic residues" evidence="1">
    <location>
        <begin position="793"/>
        <end position="803"/>
    </location>
</feature>
<dbReference type="AlphaFoldDB" id="A0AAU9UTK2"/>
<feature type="region of interest" description="Disordered" evidence="1">
    <location>
        <begin position="682"/>
        <end position="705"/>
    </location>
</feature>
<evidence type="ECO:0000313" key="2">
    <source>
        <dbReference type="EMBL" id="CAH2102856.1"/>
    </source>
</evidence>
<feature type="region of interest" description="Disordered" evidence="1">
    <location>
        <begin position="1012"/>
        <end position="1035"/>
    </location>
</feature>
<reference evidence="2" key="1">
    <citation type="submission" date="2022-03" db="EMBL/GenBank/DDBJ databases">
        <authorList>
            <person name="Tunstrom K."/>
        </authorList>
    </citation>
    <scope>NUCLEOTIDE SEQUENCE</scope>
</reference>
<proteinExistence type="predicted"/>
<feature type="compositionally biased region" description="Basic and acidic residues" evidence="1">
    <location>
        <begin position="96"/>
        <end position="106"/>
    </location>
</feature>
<organism evidence="2 3">
    <name type="scientific">Euphydryas editha</name>
    <name type="common">Edith's checkerspot</name>
    <dbReference type="NCBI Taxonomy" id="104508"/>
    <lineage>
        <taxon>Eukaryota</taxon>
        <taxon>Metazoa</taxon>
        <taxon>Ecdysozoa</taxon>
        <taxon>Arthropoda</taxon>
        <taxon>Hexapoda</taxon>
        <taxon>Insecta</taxon>
        <taxon>Pterygota</taxon>
        <taxon>Neoptera</taxon>
        <taxon>Endopterygota</taxon>
        <taxon>Lepidoptera</taxon>
        <taxon>Glossata</taxon>
        <taxon>Ditrysia</taxon>
        <taxon>Papilionoidea</taxon>
        <taxon>Nymphalidae</taxon>
        <taxon>Nymphalinae</taxon>
        <taxon>Euphydryas</taxon>
    </lineage>
</organism>
<feature type="compositionally biased region" description="Basic and acidic residues" evidence="1">
    <location>
        <begin position="903"/>
        <end position="913"/>
    </location>
</feature>
<feature type="region of interest" description="Disordered" evidence="1">
    <location>
        <begin position="95"/>
        <end position="118"/>
    </location>
</feature>
<feature type="compositionally biased region" description="Basic and acidic residues" evidence="1">
    <location>
        <begin position="1123"/>
        <end position="1133"/>
    </location>
</feature>
<dbReference type="EMBL" id="CAKOGL010000025">
    <property type="protein sequence ID" value="CAH2102856.1"/>
    <property type="molecule type" value="Genomic_DNA"/>
</dbReference>
<protein>
    <submittedName>
        <fullName evidence="2">Uncharacterized protein</fullName>
    </submittedName>
</protein>
<feature type="region of interest" description="Disordered" evidence="1">
    <location>
        <begin position="1122"/>
        <end position="1145"/>
    </location>
</feature>
<evidence type="ECO:0000256" key="1">
    <source>
        <dbReference type="SAM" id="MobiDB-lite"/>
    </source>
</evidence>
<feature type="region of interest" description="Disordered" evidence="1">
    <location>
        <begin position="792"/>
        <end position="815"/>
    </location>
</feature>
<name>A0AAU9UTK2_EUPED</name>
<feature type="compositionally biased region" description="Basic and acidic residues" evidence="1">
    <location>
        <begin position="683"/>
        <end position="693"/>
    </location>
</feature>
<feature type="compositionally biased region" description="Basic and acidic residues" evidence="1">
    <location>
        <begin position="243"/>
        <end position="253"/>
    </location>
</feature>
<feature type="region of interest" description="Disordered" evidence="1">
    <location>
        <begin position="902"/>
        <end position="925"/>
    </location>
</feature>
<feature type="region of interest" description="Disordered" evidence="1">
    <location>
        <begin position="242"/>
        <end position="265"/>
    </location>
</feature>
<feature type="region of interest" description="Disordered" evidence="1">
    <location>
        <begin position="462"/>
        <end position="485"/>
    </location>
</feature>
<accession>A0AAU9UTK2</accession>
<dbReference type="Proteomes" id="UP001153954">
    <property type="component" value="Unassembled WGS sequence"/>
</dbReference>
<evidence type="ECO:0000313" key="3">
    <source>
        <dbReference type="Proteomes" id="UP001153954"/>
    </source>
</evidence>
<feature type="compositionally biased region" description="Basic and acidic residues" evidence="1">
    <location>
        <begin position="353"/>
        <end position="363"/>
    </location>
</feature>